<sequence length="597" mass="66651">MSAECFSKIFEEEMSTVMNSLNAGVCQFPCLLNGEGAKNEGANTFHVKKFDILSMDLPDANSPLKALIGLEKTLLYGAWAIMLNLYTRNTDISFGVLDSSKQCSQWTVEDFEVFQSVYDQKTECMIVSDWLKLLAGYPETRNTTDLSYSKDLHTFNTCVILREQETSLDLIGLEFAICLEAWFGRDGLDIQLTFSSSHLQQDQGLLFTEQLVHIVQTLVQNLGTTLEQLNWTPECEKELFLDAWQQGKDDLIGELDECCIHTLVEKQVKSTPDNVALQFEDKELITYAELNRRANRLAHCIIQLGVMPDELVPLCIEKSIDMVVAILAVLKAGAAYVPLDAEYPQERISFILRDTNAGICITTSSLSGIFSEYPNIQLVMADQSDFIRGEIYETNPIVPHLKSSNLCYLIFTSGSTGKPKGVMLEHRNVINYITAHKKLLNLTQNDRFLQFSNYTFDASILDIFVNLTIGSRICLASKNNLLTNLAQTARLMEVTAAQLTTTVAGLLDPTKVPTLKLLQQGGEMLTKAVRDTWSGRVILHNGYGPTETTVYTVVRESLSQSTSCTNIGRPIGRNKVFILSNQLKLIPLGAISQKKLL</sequence>
<evidence type="ECO:0000313" key="3">
    <source>
        <dbReference type="Proteomes" id="UP001479436"/>
    </source>
</evidence>
<organism evidence="2 3">
    <name type="scientific">Basidiobolus ranarum</name>
    <dbReference type="NCBI Taxonomy" id="34480"/>
    <lineage>
        <taxon>Eukaryota</taxon>
        <taxon>Fungi</taxon>
        <taxon>Fungi incertae sedis</taxon>
        <taxon>Zoopagomycota</taxon>
        <taxon>Entomophthoromycotina</taxon>
        <taxon>Basidiobolomycetes</taxon>
        <taxon>Basidiobolales</taxon>
        <taxon>Basidiobolaceae</taxon>
        <taxon>Basidiobolus</taxon>
    </lineage>
</organism>
<dbReference type="SUPFAM" id="SSF52777">
    <property type="entry name" value="CoA-dependent acyltransferases"/>
    <property type="match status" value="1"/>
</dbReference>
<dbReference type="InterPro" id="IPR042099">
    <property type="entry name" value="ANL_N_sf"/>
</dbReference>
<dbReference type="EMBL" id="JASJQH010008440">
    <property type="protein sequence ID" value="KAK9692681.1"/>
    <property type="molecule type" value="Genomic_DNA"/>
</dbReference>
<dbReference type="Pfam" id="PF00501">
    <property type="entry name" value="AMP-binding"/>
    <property type="match status" value="1"/>
</dbReference>
<proteinExistence type="predicted"/>
<protein>
    <recommendedName>
        <fullName evidence="1">AMP-dependent synthetase/ligase domain-containing protein</fullName>
    </recommendedName>
</protein>
<evidence type="ECO:0000259" key="1">
    <source>
        <dbReference type="Pfam" id="PF00501"/>
    </source>
</evidence>
<dbReference type="Proteomes" id="UP001479436">
    <property type="component" value="Unassembled WGS sequence"/>
</dbReference>
<evidence type="ECO:0000313" key="2">
    <source>
        <dbReference type="EMBL" id="KAK9692681.1"/>
    </source>
</evidence>
<dbReference type="InterPro" id="IPR000873">
    <property type="entry name" value="AMP-dep_synth/lig_dom"/>
</dbReference>
<dbReference type="PROSITE" id="PS00455">
    <property type="entry name" value="AMP_BINDING"/>
    <property type="match status" value="1"/>
</dbReference>
<name>A0ABR2VPR7_9FUNG</name>
<keyword evidence="3" id="KW-1185">Reference proteome</keyword>
<feature type="domain" description="AMP-dependent synthetase/ligase" evidence="1">
    <location>
        <begin position="265"/>
        <end position="589"/>
    </location>
</feature>
<dbReference type="PANTHER" id="PTHR45527:SF1">
    <property type="entry name" value="FATTY ACID SYNTHASE"/>
    <property type="match status" value="1"/>
</dbReference>
<accession>A0ABR2VPR7</accession>
<dbReference type="PANTHER" id="PTHR45527">
    <property type="entry name" value="NONRIBOSOMAL PEPTIDE SYNTHETASE"/>
    <property type="match status" value="1"/>
</dbReference>
<dbReference type="SUPFAM" id="SSF56801">
    <property type="entry name" value="Acetyl-CoA synthetase-like"/>
    <property type="match status" value="1"/>
</dbReference>
<comment type="caution">
    <text evidence="2">The sequence shown here is derived from an EMBL/GenBank/DDBJ whole genome shotgun (WGS) entry which is preliminary data.</text>
</comment>
<dbReference type="InterPro" id="IPR020845">
    <property type="entry name" value="AMP-binding_CS"/>
</dbReference>
<reference evidence="2 3" key="1">
    <citation type="submission" date="2023-04" db="EMBL/GenBank/DDBJ databases">
        <title>Genome of Basidiobolus ranarum AG-B5.</title>
        <authorList>
            <person name="Stajich J.E."/>
            <person name="Carter-House D."/>
            <person name="Gryganskyi A."/>
        </authorList>
    </citation>
    <scope>NUCLEOTIDE SEQUENCE [LARGE SCALE GENOMIC DNA]</scope>
    <source>
        <strain evidence="2 3">AG-B5</strain>
    </source>
</reference>
<dbReference type="Gene3D" id="3.40.50.12780">
    <property type="entry name" value="N-terminal domain of ligase-like"/>
    <property type="match status" value="1"/>
</dbReference>
<gene>
    <name evidence="2" type="ORF">K7432_014228</name>
</gene>